<keyword evidence="4 6" id="KW-0964">Secreted</keyword>
<feature type="signal peptide" evidence="6">
    <location>
        <begin position="1"/>
        <end position="25"/>
    </location>
</feature>
<dbReference type="Proteomes" id="UP001157006">
    <property type="component" value="Chromosome 3"/>
</dbReference>
<keyword evidence="8" id="KW-1185">Reference proteome</keyword>
<evidence type="ECO:0000256" key="5">
    <source>
        <dbReference type="ARBA" id="ARBA00022729"/>
    </source>
</evidence>
<evidence type="ECO:0000256" key="2">
    <source>
        <dbReference type="ARBA" id="ARBA00005581"/>
    </source>
</evidence>
<dbReference type="GO" id="GO:0060320">
    <property type="term" value="P:rejection of self pollen"/>
    <property type="evidence" value="ECO:0007669"/>
    <property type="project" value="UniProtKB-KW"/>
</dbReference>
<dbReference type="InterPro" id="IPR010264">
    <property type="entry name" value="Self-incomp_S1"/>
</dbReference>
<name>A0AAV0ZWK9_VICFA</name>
<dbReference type="PANTHER" id="PTHR31232:SF43">
    <property type="entry name" value="S-PROTEIN HOMOLOG 29-RELATED"/>
    <property type="match status" value="1"/>
</dbReference>
<evidence type="ECO:0000256" key="3">
    <source>
        <dbReference type="ARBA" id="ARBA00022471"/>
    </source>
</evidence>
<evidence type="ECO:0000313" key="8">
    <source>
        <dbReference type="Proteomes" id="UP001157006"/>
    </source>
</evidence>
<sequence length="171" mass="19560">MSPLIKKLLLLLCLLTLISINNVEGKIHVKIANLLQDKSNLTVHCKSKDDDVGSNLLQYSDSYNFQFNENIFGSTLFFCSFEWKDQFQWFDIYISTRDSGVEKQKPVETWKEKSQSCNQVREIGGATKELSTVPKALDIEVVDTDESSETDFLDATQVDEIVEETQVWSFC</sequence>
<accession>A0AAV0ZWK9</accession>
<proteinExistence type="inferred from homology"/>
<dbReference type="GO" id="GO:0005576">
    <property type="term" value="C:extracellular region"/>
    <property type="evidence" value="ECO:0007669"/>
    <property type="project" value="UniProtKB-SubCell"/>
</dbReference>
<evidence type="ECO:0000313" key="7">
    <source>
        <dbReference type="EMBL" id="CAI8602422.1"/>
    </source>
</evidence>
<dbReference type="EMBL" id="OX451738">
    <property type="protein sequence ID" value="CAI8602422.1"/>
    <property type="molecule type" value="Genomic_DNA"/>
</dbReference>
<feature type="chain" id="PRO_5043090038" description="S-protein homolog" evidence="6">
    <location>
        <begin position="26"/>
        <end position="171"/>
    </location>
</feature>
<dbReference type="PANTHER" id="PTHR31232">
    <property type="match status" value="1"/>
</dbReference>
<keyword evidence="5 6" id="KW-0732">Signal</keyword>
<evidence type="ECO:0000256" key="6">
    <source>
        <dbReference type="RuleBase" id="RU367044"/>
    </source>
</evidence>
<organism evidence="7 8">
    <name type="scientific">Vicia faba</name>
    <name type="common">Broad bean</name>
    <name type="synonym">Faba vulgaris</name>
    <dbReference type="NCBI Taxonomy" id="3906"/>
    <lineage>
        <taxon>Eukaryota</taxon>
        <taxon>Viridiplantae</taxon>
        <taxon>Streptophyta</taxon>
        <taxon>Embryophyta</taxon>
        <taxon>Tracheophyta</taxon>
        <taxon>Spermatophyta</taxon>
        <taxon>Magnoliopsida</taxon>
        <taxon>eudicotyledons</taxon>
        <taxon>Gunneridae</taxon>
        <taxon>Pentapetalae</taxon>
        <taxon>rosids</taxon>
        <taxon>fabids</taxon>
        <taxon>Fabales</taxon>
        <taxon>Fabaceae</taxon>
        <taxon>Papilionoideae</taxon>
        <taxon>50 kb inversion clade</taxon>
        <taxon>NPAAA clade</taxon>
        <taxon>Hologalegina</taxon>
        <taxon>IRL clade</taxon>
        <taxon>Fabeae</taxon>
        <taxon>Vicia</taxon>
    </lineage>
</organism>
<comment type="subcellular location">
    <subcellularLocation>
        <location evidence="1 6">Secreted</location>
    </subcellularLocation>
</comment>
<reference evidence="7 8" key="1">
    <citation type="submission" date="2023-01" db="EMBL/GenBank/DDBJ databases">
        <authorList>
            <person name="Kreplak J."/>
        </authorList>
    </citation>
    <scope>NUCLEOTIDE SEQUENCE [LARGE SCALE GENOMIC DNA]</scope>
</reference>
<dbReference type="Pfam" id="PF05938">
    <property type="entry name" value="Self-incomp_S1"/>
    <property type="match status" value="1"/>
</dbReference>
<keyword evidence="3 6" id="KW-0713">Self-incompatibility</keyword>
<evidence type="ECO:0000256" key="4">
    <source>
        <dbReference type="ARBA" id="ARBA00022525"/>
    </source>
</evidence>
<comment type="similarity">
    <text evidence="2 6">Belongs to the plant self-incompatibility (S1) protein family.</text>
</comment>
<evidence type="ECO:0000256" key="1">
    <source>
        <dbReference type="ARBA" id="ARBA00004613"/>
    </source>
</evidence>
<dbReference type="AlphaFoldDB" id="A0AAV0ZWK9"/>
<gene>
    <name evidence="7" type="ORF">VFH_III039200</name>
</gene>
<protein>
    <recommendedName>
        <fullName evidence="6">S-protein homolog</fullName>
    </recommendedName>
</protein>